<dbReference type="AlphaFoldDB" id="E0WUG2"/>
<keyword evidence="2" id="KW-1185">Reference proteome</keyword>
<protein>
    <submittedName>
        <fullName evidence="1">Uncharacterized protein</fullName>
    </submittedName>
</protein>
<gene>
    <name evidence="1" type="ORF">REG_1743</name>
</gene>
<accession>E0WUG2</accession>
<sequence>MERFLNKELLPEHVYEKLVSTYEYIATELCKDTYENGLPYYMFGYNNREIVIKTIFIQLLVNGEIEMLKNIDAQLSGLQYKKDAHLFLKKLPETYQELSKKHELSYYEKRLLDFLKENPNYRKIEASNLLTTFANGVVTGASAVFNAFIDSED</sequence>
<proteinExistence type="predicted"/>
<dbReference type="RefSeq" id="WP_006705351.1">
    <property type="nucleotide sequence ID" value="NZ_CAWLGB010000074.1"/>
</dbReference>
<dbReference type="Proteomes" id="UP000005726">
    <property type="component" value="Unassembled WGS sequence"/>
</dbReference>
<dbReference type="EMBL" id="GL379662">
    <property type="protein sequence ID" value="EFL91350.1"/>
    <property type="molecule type" value="Genomic_DNA"/>
</dbReference>
<evidence type="ECO:0000313" key="2">
    <source>
        <dbReference type="Proteomes" id="UP000005726"/>
    </source>
</evidence>
<evidence type="ECO:0000313" key="1">
    <source>
        <dbReference type="EMBL" id="EFL91350.1"/>
    </source>
</evidence>
<reference evidence="1" key="1">
    <citation type="journal article" date="2009" name="Environ. Microbiol.">
        <title>Dynamics of genome evolution in facultative symbionts of aphids.</title>
        <authorList>
            <person name="Degnan P.H."/>
            <person name="Leonardo T.E."/>
            <person name="Cass B.N."/>
            <person name="Hurwitz B."/>
            <person name="Stern D."/>
            <person name="Gibbs R.A."/>
            <person name="Richards S."/>
            <person name="Moran N.A."/>
        </authorList>
    </citation>
    <scope>NUCLEOTIDE SEQUENCE [LARGE SCALE GENOMIC DNA]</scope>
    <source>
        <strain evidence="1">LSR1</strain>
    </source>
</reference>
<name>E0WUG2_9ENTR</name>
<dbReference type="HOGENOM" id="CLU_1709904_0_0_6"/>
<organism evidence="1 2">
    <name type="scientific">Candidatus Regiella insecticola LSR1</name>
    <dbReference type="NCBI Taxonomy" id="663321"/>
    <lineage>
        <taxon>Bacteria</taxon>
        <taxon>Pseudomonadati</taxon>
        <taxon>Pseudomonadota</taxon>
        <taxon>Gammaproteobacteria</taxon>
        <taxon>Enterobacterales</taxon>
        <taxon>Enterobacteriaceae</taxon>
        <taxon>aphid secondary symbionts</taxon>
        <taxon>Candidatus Regiella</taxon>
    </lineage>
</organism>